<keyword evidence="10 11" id="KW-0472">Membrane</keyword>
<reference evidence="13" key="1">
    <citation type="submission" date="2021-06" db="EMBL/GenBank/DDBJ databases">
        <authorList>
            <person name="Kallberg Y."/>
            <person name="Tangrot J."/>
            <person name="Rosling A."/>
        </authorList>
    </citation>
    <scope>NUCLEOTIDE SEQUENCE</scope>
    <source>
        <strain evidence="13">AZ414A</strain>
    </source>
</reference>
<evidence type="ECO:0000256" key="6">
    <source>
        <dbReference type="ARBA" id="ARBA00022827"/>
    </source>
</evidence>
<dbReference type="Proteomes" id="UP000789706">
    <property type="component" value="Unassembled WGS sequence"/>
</dbReference>
<dbReference type="GO" id="GO:0031314">
    <property type="term" value="C:extrinsic component of mitochondrial inner membrane"/>
    <property type="evidence" value="ECO:0007669"/>
    <property type="project" value="UniProtKB-UniRule"/>
</dbReference>
<keyword evidence="5 11" id="KW-0999">Mitochondrion inner membrane</keyword>
<comment type="similarity">
    <text evidence="2 11">Belongs to the UbiH/COQ6 family.</text>
</comment>
<keyword evidence="6 11" id="KW-0274">FAD</keyword>
<dbReference type="PANTHER" id="PTHR43876">
    <property type="entry name" value="UBIQUINONE BIOSYNTHESIS MONOOXYGENASE COQ6, MITOCHONDRIAL"/>
    <property type="match status" value="1"/>
</dbReference>
<evidence type="ECO:0000256" key="1">
    <source>
        <dbReference type="ARBA" id="ARBA00001974"/>
    </source>
</evidence>
<evidence type="ECO:0000256" key="2">
    <source>
        <dbReference type="ARBA" id="ARBA00005349"/>
    </source>
</evidence>
<dbReference type="PRINTS" id="PR00420">
    <property type="entry name" value="RNGMNOXGNASE"/>
</dbReference>
<dbReference type="PANTHER" id="PTHR43876:SF7">
    <property type="entry name" value="UBIQUINONE BIOSYNTHESIS MONOOXYGENASE COQ6, MITOCHONDRIAL"/>
    <property type="match status" value="1"/>
</dbReference>
<dbReference type="EC" id="1.14.15.46" evidence="11"/>
<comment type="catalytic activity">
    <reaction evidence="11">
        <text>a 4-hydroxy-3-(all-trans-polyprenyl)benzoate + 2 reduced [2Fe-2S]-[ferredoxin] + O2 + 2 H(+) = a 3,4-dihydroxy-5-(all-trans-polyprenyl)benzoate + 2 oxidized [2Fe-2S]-[ferredoxin] + H2O</text>
        <dbReference type="Rhea" id="RHEA:81195"/>
        <dbReference type="Rhea" id="RHEA-COMP:9514"/>
        <dbReference type="Rhea" id="RHEA-COMP:10000"/>
        <dbReference type="Rhea" id="RHEA-COMP:10001"/>
        <dbReference type="Rhea" id="RHEA-COMP:10930"/>
        <dbReference type="ChEBI" id="CHEBI:15377"/>
        <dbReference type="ChEBI" id="CHEBI:15378"/>
        <dbReference type="ChEBI" id="CHEBI:15379"/>
        <dbReference type="ChEBI" id="CHEBI:33737"/>
        <dbReference type="ChEBI" id="CHEBI:33738"/>
        <dbReference type="ChEBI" id="CHEBI:64694"/>
        <dbReference type="ChEBI" id="CHEBI:78396"/>
        <dbReference type="EC" id="1.14.15.45"/>
    </reaction>
</comment>
<evidence type="ECO:0000259" key="12">
    <source>
        <dbReference type="Pfam" id="PF01494"/>
    </source>
</evidence>
<accession>A0A9N8YLI8</accession>
<dbReference type="HAMAP" id="MF_03193">
    <property type="entry name" value="COQ6_monooxygenase"/>
    <property type="match status" value="1"/>
</dbReference>
<keyword evidence="9 11" id="KW-0496">Mitochondrion</keyword>
<evidence type="ECO:0000313" key="14">
    <source>
        <dbReference type="Proteomes" id="UP000789706"/>
    </source>
</evidence>
<gene>
    <name evidence="11" type="primary">COQ6</name>
    <name evidence="13" type="ORF">DEBURN_LOCUS1467</name>
</gene>
<dbReference type="AlphaFoldDB" id="A0A9N8YLI8"/>
<sequence>MLFLSLFVTLLPNEPNDESRKNLENIYDIVIVGGGIAGNALACALANSKITKSQRVALIEFSDVSYLKEWKPSPNEFSNRVSALTPQSIEFFKDIGVWENFVLERVKPFNDIQVWDGITDARINFNCKDNNTFRTNLENIGWIVENHNIQQAILTRLLKYKDFNFHFFENTKVEGIFLDDSSTPNVPNVNGQFDLSGWPNIKLSDGNFLKTRLLVGADGFNSIVRSFINIESIGWDYDAHAVVATLLVDHPVENGTAWQRFLPTGPIAMLPMPDGFASMVWSTTPTLASKIRTLPKNNFINLVNAAFRLRVADLEYFFSHLEDDNFDIGVEFDWRNNIEAKKTKFSLPPLVLNVQEKSRAGFPLRMRNAETHTIHPLAGQGLNQGLADVKCLAKVIEYGVTTGQDLGNLQLLKNYSSERYLSNILMLGAVDKLHKLFGTKITPLVCIRSLGLEMINRFGPLKSEIMKYAMGI</sequence>
<dbReference type="NCBIfam" id="TIGR01988">
    <property type="entry name" value="Ubi-OHases"/>
    <property type="match status" value="1"/>
</dbReference>
<dbReference type="InterPro" id="IPR010971">
    <property type="entry name" value="UbiH/COQ6"/>
</dbReference>
<comment type="subcellular location">
    <subcellularLocation>
        <location evidence="11">Mitochondrion inner membrane</location>
        <topology evidence="11">Peripheral membrane protein</topology>
        <orientation evidence="11">Matrix side</orientation>
    </subcellularLocation>
</comment>
<dbReference type="OrthoDB" id="683240at2759"/>
<dbReference type="GO" id="GO:0106364">
    <property type="term" value="F:4-hydroxy-3-all-trans-polyprenylbenzoate oxygenase activity"/>
    <property type="evidence" value="ECO:0007669"/>
    <property type="project" value="UniProtKB-EC"/>
</dbReference>
<dbReference type="EMBL" id="CAJVPK010000065">
    <property type="protein sequence ID" value="CAG8441371.1"/>
    <property type="molecule type" value="Genomic_DNA"/>
</dbReference>
<dbReference type="GO" id="GO:0071949">
    <property type="term" value="F:FAD binding"/>
    <property type="evidence" value="ECO:0007669"/>
    <property type="project" value="InterPro"/>
</dbReference>
<comment type="function">
    <text evidence="11">FAD-dependent monooxygenase required for two non-consecutive steps during ubiquinone biosynthesis. Required for the C5-ring hydroxylation during ubiquinone biosynthesis by catalyzing the hydroxylation of 4-hydroxy-3-(all-trans-polyprenyl)benzoic acid to 3,4-dihydroxy-5-(all-trans-polyprenyl)benzoic acid. Also acts downstream of coq4, for the C1-hydroxylation during ubiquinone biosynthesis by catalyzing the hydroxylation of 2-methoxy-6-(all-trans-polyprenyl)phenol to 2-methoxy-6-(all-trans-polyprenyl)benzene-1,4-diol. The electrons required for the hydroxylation reaction are funneled indirectly to coq6 from NADPH via a ferredoxin/ferredoxin reductase system.</text>
</comment>
<dbReference type="InterPro" id="IPR018168">
    <property type="entry name" value="Ubi_Hdrlase_CS"/>
</dbReference>
<feature type="domain" description="FAD-binding" evidence="12">
    <location>
        <begin position="28"/>
        <end position="282"/>
    </location>
</feature>
<dbReference type="InterPro" id="IPR002938">
    <property type="entry name" value="FAD-bd"/>
</dbReference>
<dbReference type="EC" id="1.14.15.45" evidence="11"/>
<keyword evidence="14" id="KW-1185">Reference proteome</keyword>
<keyword evidence="3 11" id="KW-0285">Flavoprotein</keyword>
<dbReference type="InterPro" id="IPR036188">
    <property type="entry name" value="FAD/NAD-bd_sf"/>
</dbReference>
<dbReference type="Pfam" id="PF01494">
    <property type="entry name" value="FAD_binding_3"/>
    <property type="match status" value="1"/>
</dbReference>
<protein>
    <recommendedName>
        <fullName evidence="11">Ubiquinone biosynthesis monooxygenase COQ6, mitochondrial</fullName>
        <ecNumber evidence="11">1.14.15.45</ecNumber>
    </recommendedName>
    <alternativeName>
        <fullName evidence="11">2-methoxy-6-polyprenolphenol 4-hydroxylase</fullName>
        <ecNumber evidence="11">1.14.15.46</ecNumber>
    </alternativeName>
</protein>
<dbReference type="InterPro" id="IPR000689">
    <property type="entry name" value="UbQ_mOase_COQ6"/>
</dbReference>
<keyword evidence="7 11" id="KW-0560">Oxidoreductase</keyword>
<evidence type="ECO:0000256" key="8">
    <source>
        <dbReference type="ARBA" id="ARBA00023033"/>
    </source>
</evidence>
<evidence type="ECO:0000256" key="3">
    <source>
        <dbReference type="ARBA" id="ARBA00022630"/>
    </source>
</evidence>
<comment type="catalytic activity">
    <reaction evidence="11">
        <text>a 2-methoxy-6-(all-trans-polyprenyl)phenol + 2 reduced [2Fe-2S]-[ferredoxin] + O2 + 2 H(+) = a 2-methoxy-6-(all-trans-polyprenyl)benzene-1,4-diol + 2 oxidized [2Fe-2S]-[ferredoxin] + H2O</text>
        <dbReference type="Rhea" id="RHEA:81183"/>
        <dbReference type="Rhea" id="RHEA-COMP:9551"/>
        <dbReference type="Rhea" id="RHEA-COMP:10000"/>
        <dbReference type="Rhea" id="RHEA-COMP:10001"/>
        <dbReference type="Rhea" id="RHEA-COMP:10858"/>
        <dbReference type="ChEBI" id="CHEBI:15377"/>
        <dbReference type="ChEBI" id="CHEBI:15378"/>
        <dbReference type="ChEBI" id="CHEBI:15379"/>
        <dbReference type="ChEBI" id="CHEBI:33737"/>
        <dbReference type="ChEBI" id="CHEBI:33738"/>
        <dbReference type="ChEBI" id="CHEBI:62731"/>
        <dbReference type="ChEBI" id="CHEBI:84166"/>
        <dbReference type="EC" id="1.14.15.46"/>
    </reaction>
</comment>
<comment type="pathway">
    <text evidence="11">Cofactor biosynthesis; ubiquinone biosynthesis.</text>
</comment>
<dbReference type="GO" id="GO:0016712">
    <property type="term" value="F:oxidoreductase activity, acting on paired donors, with incorporation or reduction of molecular oxygen, reduced flavin or flavoprotein as one donor, and incorporation of one atom of oxygen"/>
    <property type="evidence" value="ECO:0007669"/>
    <property type="project" value="UniProtKB-UniRule"/>
</dbReference>
<proteinExistence type="inferred from homology"/>
<name>A0A9N8YLI8_9GLOM</name>
<evidence type="ECO:0000256" key="11">
    <source>
        <dbReference type="HAMAP-Rule" id="MF_03193"/>
    </source>
</evidence>
<dbReference type="PROSITE" id="PS01304">
    <property type="entry name" value="UBIH"/>
    <property type="match status" value="1"/>
</dbReference>
<keyword evidence="4 11" id="KW-0831">Ubiquinone biosynthesis</keyword>
<evidence type="ECO:0000256" key="4">
    <source>
        <dbReference type="ARBA" id="ARBA00022688"/>
    </source>
</evidence>
<evidence type="ECO:0000256" key="7">
    <source>
        <dbReference type="ARBA" id="ARBA00023002"/>
    </source>
</evidence>
<dbReference type="SUPFAM" id="SSF51905">
    <property type="entry name" value="FAD/NAD(P)-binding domain"/>
    <property type="match status" value="1"/>
</dbReference>
<evidence type="ECO:0000256" key="5">
    <source>
        <dbReference type="ARBA" id="ARBA00022792"/>
    </source>
</evidence>
<evidence type="ECO:0000313" key="13">
    <source>
        <dbReference type="EMBL" id="CAG8441371.1"/>
    </source>
</evidence>
<keyword evidence="8 11" id="KW-0503">Monooxygenase</keyword>
<evidence type="ECO:0000256" key="10">
    <source>
        <dbReference type="ARBA" id="ARBA00023136"/>
    </source>
</evidence>
<dbReference type="GO" id="GO:0120538">
    <property type="term" value="F:2-methoxy-6-polyprenolphenol 4-hydroxylase activity"/>
    <property type="evidence" value="ECO:0007669"/>
    <property type="project" value="UniProtKB-EC"/>
</dbReference>
<organism evidence="13 14">
    <name type="scientific">Diversispora eburnea</name>
    <dbReference type="NCBI Taxonomy" id="1213867"/>
    <lineage>
        <taxon>Eukaryota</taxon>
        <taxon>Fungi</taxon>
        <taxon>Fungi incertae sedis</taxon>
        <taxon>Mucoromycota</taxon>
        <taxon>Glomeromycotina</taxon>
        <taxon>Glomeromycetes</taxon>
        <taxon>Diversisporales</taxon>
        <taxon>Diversisporaceae</taxon>
        <taxon>Diversispora</taxon>
    </lineage>
</organism>
<comment type="subunit">
    <text evidence="11">Component of a multi-subunit COQ enzyme complex, composed of at least COQ3, COQ4, COQ5, COQ6, COQ7 and COQ9.</text>
</comment>
<dbReference type="Gene3D" id="3.50.50.60">
    <property type="entry name" value="FAD/NAD(P)-binding domain"/>
    <property type="match status" value="2"/>
</dbReference>
<dbReference type="InterPro" id="IPR051205">
    <property type="entry name" value="UbiH/COQ6_monooxygenase"/>
</dbReference>
<comment type="cofactor">
    <cofactor evidence="1 11">
        <name>FAD</name>
        <dbReference type="ChEBI" id="CHEBI:57692"/>
    </cofactor>
</comment>
<evidence type="ECO:0000256" key="9">
    <source>
        <dbReference type="ARBA" id="ARBA00023128"/>
    </source>
</evidence>
<comment type="caution">
    <text evidence="13">The sequence shown here is derived from an EMBL/GenBank/DDBJ whole genome shotgun (WGS) entry which is preliminary data.</text>
</comment>